<feature type="transmembrane region" description="Helical" evidence="1">
    <location>
        <begin position="30"/>
        <end position="55"/>
    </location>
</feature>
<keyword evidence="1" id="KW-1133">Transmembrane helix</keyword>
<keyword evidence="1" id="KW-0472">Membrane</keyword>
<protein>
    <submittedName>
        <fullName evidence="2">7693_t:CDS:1</fullName>
    </submittedName>
</protein>
<dbReference type="EMBL" id="CAJVPL010002785">
    <property type="protein sequence ID" value="CAG8619640.1"/>
    <property type="molecule type" value="Genomic_DNA"/>
</dbReference>
<gene>
    <name evidence="2" type="ORF">AGERDE_LOCUS9998</name>
</gene>
<organism evidence="2 3">
    <name type="scientific">Ambispora gerdemannii</name>
    <dbReference type="NCBI Taxonomy" id="144530"/>
    <lineage>
        <taxon>Eukaryota</taxon>
        <taxon>Fungi</taxon>
        <taxon>Fungi incertae sedis</taxon>
        <taxon>Mucoromycota</taxon>
        <taxon>Glomeromycotina</taxon>
        <taxon>Glomeromycetes</taxon>
        <taxon>Archaeosporales</taxon>
        <taxon>Ambisporaceae</taxon>
        <taxon>Ambispora</taxon>
    </lineage>
</organism>
<name>A0A9N9D203_9GLOM</name>
<feature type="transmembrane region" description="Helical" evidence="1">
    <location>
        <begin position="7"/>
        <end position="24"/>
    </location>
</feature>
<evidence type="ECO:0000313" key="3">
    <source>
        <dbReference type="Proteomes" id="UP000789831"/>
    </source>
</evidence>
<keyword evidence="1" id="KW-0812">Transmembrane</keyword>
<reference evidence="2" key="1">
    <citation type="submission" date="2021-06" db="EMBL/GenBank/DDBJ databases">
        <authorList>
            <person name="Kallberg Y."/>
            <person name="Tangrot J."/>
            <person name="Rosling A."/>
        </authorList>
    </citation>
    <scope>NUCLEOTIDE SEQUENCE</scope>
    <source>
        <strain evidence="2">MT106</strain>
    </source>
</reference>
<sequence>MQLNIPDNFLFAIFIAVIALYEAYNRDVITMGMIFSVIPENTIIYVIIAVAILVLNNEIIRMRTEAEWKSEARRQASVQSHRTEYSSETETLWVEFTAIFNERRKREKRSLTKMYNVLSEEIDLSPSTLAKF</sequence>
<comment type="caution">
    <text evidence="2">The sequence shown here is derived from an EMBL/GenBank/DDBJ whole genome shotgun (WGS) entry which is preliminary data.</text>
</comment>
<dbReference type="AlphaFoldDB" id="A0A9N9D203"/>
<keyword evidence="3" id="KW-1185">Reference proteome</keyword>
<proteinExistence type="predicted"/>
<accession>A0A9N9D203</accession>
<evidence type="ECO:0000256" key="1">
    <source>
        <dbReference type="SAM" id="Phobius"/>
    </source>
</evidence>
<evidence type="ECO:0000313" key="2">
    <source>
        <dbReference type="EMBL" id="CAG8619640.1"/>
    </source>
</evidence>
<dbReference type="OrthoDB" id="2400707at2759"/>
<dbReference type="Proteomes" id="UP000789831">
    <property type="component" value="Unassembled WGS sequence"/>
</dbReference>